<name>A0A517TBR7_9PLAN</name>
<proteinExistence type="predicted"/>
<evidence type="ECO:0000313" key="1">
    <source>
        <dbReference type="EMBL" id="QDT65816.1"/>
    </source>
</evidence>
<keyword evidence="2" id="KW-1185">Reference proteome</keyword>
<dbReference type="RefSeq" id="WP_145264378.1">
    <property type="nucleotide sequence ID" value="NZ_CP036316.1"/>
</dbReference>
<protein>
    <submittedName>
        <fullName evidence="1">Uncharacterized protein</fullName>
    </submittedName>
</protein>
<dbReference type="KEGG" id="chya:V22_30780"/>
<reference evidence="1 2" key="1">
    <citation type="submission" date="2019-02" db="EMBL/GenBank/DDBJ databases">
        <title>Deep-cultivation of Planctomycetes and their phenomic and genomic characterization uncovers novel biology.</title>
        <authorList>
            <person name="Wiegand S."/>
            <person name="Jogler M."/>
            <person name="Boedeker C."/>
            <person name="Pinto D."/>
            <person name="Vollmers J."/>
            <person name="Rivas-Marin E."/>
            <person name="Kohn T."/>
            <person name="Peeters S.H."/>
            <person name="Heuer A."/>
            <person name="Rast P."/>
            <person name="Oberbeckmann S."/>
            <person name="Bunk B."/>
            <person name="Jeske O."/>
            <person name="Meyerdierks A."/>
            <person name="Storesund J.E."/>
            <person name="Kallscheuer N."/>
            <person name="Luecker S."/>
            <person name="Lage O.M."/>
            <person name="Pohl T."/>
            <person name="Merkel B.J."/>
            <person name="Hornburger P."/>
            <person name="Mueller R.-W."/>
            <person name="Bruemmer F."/>
            <person name="Labrenz M."/>
            <person name="Spormann A.M."/>
            <person name="Op den Camp H."/>
            <person name="Overmann J."/>
            <person name="Amann R."/>
            <person name="Jetten M.S.M."/>
            <person name="Mascher T."/>
            <person name="Medema M.H."/>
            <person name="Devos D.P."/>
            <person name="Kaster A.-K."/>
            <person name="Ovreas L."/>
            <person name="Rohde M."/>
            <person name="Galperin M.Y."/>
            <person name="Jogler C."/>
        </authorList>
    </citation>
    <scope>NUCLEOTIDE SEQUENCE [LARGE SCALE GENOMIC DNA]</scope>
    <source>
        <strain evidence="1 2">V22</strain>
    </source>
</reference>
<dbReference type="EMBL" id="CP036316">
    <property type="protein sequence ID" value="QDT65816.1"/>
    <property type="molecule type" value="Genomic_DNA"/>
</dbReference>
<sequence>MVTSSTDQLAARLSLAVIHNRVTIAQVQTVRDAMRICEGKRDAEIRWRRQRIWIEGDKELCAYVGKGRGRRPKYTREQQVAQVRRRLHVAEEHARTEAILQRYEDEIHHDDK</sequence>
<dbReference type="Proteomes" id="UP000319976">
    <property type="component" value="Chromosome"/>
</dbReference>
<gene>
    <name evidence="1" type="ORF">V22_30780</name>
</gene>
<organism evidence="1 2">
    <name type="scientific">Calycomorphotria hydatis</name>
    <dbReference type="NCBI Taxonomy" id="2528027"/>
    <lineage>
        <taxon>Bacteria</taxon>
        <taxon>Pseudomonadati</taxon>
        <taxon>Planctomycetota</taxon>
        <taxon>Planctomycetia</taxon>
        <taxon>Planctomycetales</taxon>
        <taxon>Planctomycetaceae</taxon>
        <taxon>Calycomorphotria</taxon>
    </lineage>
</organism>
<accession>A0A517TBR7</accession>
<dbReference type="AlphaFoldDB" id="A0A517TBR7"/>
<evidence type="ECO:0000313" key="2">
    <source>
        <dbReference type="Proteomes" id="UP000319976"/>
    </source>
</evidence>